<dbReference type="GO" id="GO:0016413">
    <property type="term" value="F:O-acetyltransferase activity"/>
    <property type="evidence" value="ECO:0007669"/>
    <property type="project" value="TreeGrafter"/>
</dbReference>
<feature type="domain" description="Acyltransferase 3" evidence="8">
    <location>
        <begin position="7"/>
        <end position="355"/>
    </location>
</feature>
<feature type="transmembrane region" description="Helical" evidence="7">
    <location>
        <begin position="12"/>
        <end position="32"/>
    </location>
</feature>
<organism evidence="9 10">
    <name type="scientific">Pullulanibacillus pueri</name>
    <dbReference type="NCBI Taxonomy" id="1437324"/>
    <lineage>
        <taxon>Bacteria</taxon>
        <taxon>Bacillati</taxon>
        <taxon>Bacillota</taxon>
        <taxon>Bacilli</taxon>
        <taxon>Bacillales</taxon>
        <taxon>Sporolactobacillaceae</taxon>
        <taxon>Pullulanibacillus</taxon>
    </lineage>
</organism>
<dbReference type="PANTHER" id="PTHR40074:SF2">
    <property type="entry name" value="O-ACETYLTRANSFERASE WECH"/>
    <property type="match status" value="1"/>
</dbReference>
<dbReference type="InterPro" id="IPR002656">
    <property type="entry name" value="Acyl_transf_3_dom"/>
</dbReference>
<comment type="similarity">
    <text evidence="2">Belongs to the acyltransferase 3 family.</text>
</comment>
<dbReference type="Pfam" id="PF01757">
    <property type="entry name" value="Acyl_transf_3"/>
    <property type="match status" value="1"/>
</dbReference>
<feature type="transmembrane region" description="Helical" evidence="7">
    <location>
        <begin position="269"/>
        <end position="287"/>
    </location>
</feature>
<comment type="subcellular location">
    <subcellularLocation>
        <location evidence="1">Cell membrane</location>
        <topology evidence="1">Multi-pass membrane protein</topology>
    </subcellularLocation>
</comment>
<feature type="transmembrane region" description="Helical" evidence="7">
    <location>
        <begin position="299"/>
        <end position="324"/>
    </location>
</feature>
<sequence>MQKKHLYEIDLMRTFIMLGVLSVHSVSVYLSQLEDWTPSFITIATIHSSMHFTRMAFMFITGVVLFITYYRREFHTLKFWKKRLLLIAIPYVFFNIIYVLFGHGLYNGSLLSFFKHLLHALVSGDEFYIYYVLVSFQFYIVFPALLYALRKFERWHVPIFIGSFIFQLLLMGFYKFILPPLDTSHWPYLLQLFAGHYGVFVLTYECWFIAGGIFACHYEKIVAFITSHARALYVTLGTSVLIMWAHYFFNRIVLHETDHKAEMVEQPIFVPYSFIIIAVMLYLGLRWAQRRTEPNMKTFSRFVALASQCSFGMFLVQPFALFLLKMMVPKLEGTLFFISIPFGILFVYFLSMLIAYCLNRIPLLSYCVGRKSKLFQRKYKESPAVKNT</sequence>
<evidence type="ECO:0000256" key="5">
    <source>
        <dbReference type="ARBA" id="ARBA00022989"/>
    </source>
</evidence>
<gene>
    <name evidence="9" type="ORF">GCM10007096_09580</name>
</gene>
<evidence type="ECO:0000256" key="1">
    <source>
        <dbReference type="ARBA" id="ARBA00004651"/>
    </source>
</evidence>
<accession>A0A8J2ZTJ4</accession>
<keyword evidence="6 7" id="KW-0472">Membrane</keyword>
<name>A0A8J2ZTJ4_9BACL</name>
<protein>
    <submittedName>
        <fullName evidence="9">Acyltransferase</fullName>
    </submittedName>
</protein>
<evidence type="ECO:0000256" key="3">
    <source>
        <dbReference type="ARBA" id="ARBA00022475"/>
    </source>
</evidence>
<evidence type="ECO:0000259" key="8">
    <source>
        <dbReference type="Pfam" id="PF01757"/>
    </source>
</evidence>
<dbReference type="AlphaFoldDB" id="A0A8J2ZTJ4"/>
<keyword evidence="9" id="KW-0012">Acyltransferase</keyword>
<feature type="transmembrane region" description="Helical" evidence="7">
    <location>
        <begin position="197"/>
        <end position="218"/>
    </location>
</feature>
<dbReference type="GO" id="GO:0009246">
    <property type="term" value="P:enterobacterial common antigen biosynthetic process"/>
    <property type="evidence" value="ECO:0007669"/>
    <property type="project" value="TreeGrafter"/>
</dbReference>
<feature type="transmembrane region" description="Helical" evidence="7">
    <location>
        <begin position="52"/>
        <end position="72"/>
    </location>
</feature>
<feature type="transmembrane region" description="Helical" evidence="7">
    <location>
        <begin position="84"/>
        <end position="107"/>
    </location>
</feature>
<comment type="caution">
    <text evidence="9">The sequence shown here is derived from an EMBL/GenBank/DDBJ whole genome shotgun (WGS) entry which is preliminary data.</text>
</comment>
<feature type="transmembrane region" description="Helical" evidence="7">
    <location>
        <begin position="336"/>
        <end position="358"/>
    </location>
</feature>
<keyword evidence="5 7" id="KW-1133">Transmembrane helix</keyword>
<evidence type="ECO:0000256" key="4">
    <source>
        <dbReference type="ARBA" id="ARBA00022692"/>
    </source>
</evidence>
<keyword evidence="4 7" id="KW-0812">Transmembrane</keyword>
<evidence type="ECO:0000256" key="6">
    <source>
        <dbReference type="ARBA" id="ARBA00023136"/>
    </source>
</evidence>
<dbReference type="GO" id="GO:0005886">
    <property type="term" value="C:plasma membrane"/>
    <property type="evidence" value="ECO:0007669"/>
    <property type="project" value="UniProtKB-SubCell"/>
</dbReference>
<feature type="transmembrane region" description="Helical" evidence="7">
    <location>
        <begin position="155"/>
        <end position="177"/>
    </location>
</feature>
<keyword evidence="3" id="KW-1003">Cell membrane</keyword>
<proteinExistence type="inferred from homology"/>
<dbReference type="EMBL" id="BMFV01000005">
    <property type="protein sequence ID" value="GGH77539.1"/>
    <property type="molecule type" value="Genomic_DNA"/>
</dbReference>
<feature type="transmembrane region" description="Helical" evidence="7">
    <location>
        <begin position="127"/>
        <end position="148"/>
    </location>
</feature>
<reference evidence="9" key="2">
    <citation type="submission" date="2020-09" db="EMBL/GenBank/DDBJ databases">
        <authorList>
            <person name="Sun Q."/>
            <person name="Zhou Y."/>
        </authorList>
    </citation>
    <scope>NUCLEOTIDE SEQUENCE</scope>
    <source>
        <strain evidence="9">CGMCC 1.12777</strain>
    </source>
</reference>
<evidence type="ECO:0000313" key="9">
    <source>
        <dbReference type="EMBL" id="GGH77539.1"/>
    </source>
</evidence>
<keyword evidence="9" id="KW-0808">Transferase</keyword>
<dbReference type="RefSeq" id="WP_188496261.1">
    <property type="nucleotide sequence ID" value="NZ_BMFV01000005.1"/>
</dbReference>
<evidence type="ECO:0000256" key="7">
    <source>
        <dbReference type="SAM" id="Phobius"/>
    </source>
</evidence>
<dbReference type="Proteomes" id="UP000656813">
    <property type="component" value="Unassembled WGS sequence"/>
</dbReference>
<reference evidence="9" key="1">
    <citation type="journal article" date="2014" name="Int. J. Syst. Evol. Microbiol.">
        <title>Complete genome sequence of Corynebacterium casei LMG S-19264T (=DSM 44701T), isolated from a smear-ripened cheese.</title>
        <authorList>
            <consortium name="US DOE Joint Genome Institute (JGI-PGF)"/>
            <person name="Walter F."/>
            <person name="Albersmeier A."/>
            <person name="Kalinowski J."/>
            <person name="Ruckert C."/>
        </authorList>
    </citation>
    <scope>NUCLEOTIDE SEQUENCE</scope>
    <source>
        <strain evidence="9">CGMCC 1.12777</strain>
    </source>
</reference>
<evidence type="ECO:0000313" key="10">
    <source>
        <dbReference type="Proteomes" id="UP000656813"/>
    </source>
</evidence>
<keyword evidence="10" id="KW-1185">Reference proteome</keyword>
<feature type="transmembrane region" description="Helical" evidence="7">
    <location>
        <begin position="230"/>
        <end position="249"/>
    </location>
</feature>
<dbReference type="PANTHER" id="PTHR40074">
    <property type="entry name" value="O-ACETYLTRANSFERASE WECH"/>
    <property type="match status" value="1"/>
</dbReference>
<evidence type="ECO:0000256" key="2">
    <source>
        <dbReference type="ARBA" id="ARBA00007400"/>
    </source>
</evidence>